<dbReference type="Proteomes" id="UP000490535">
    <property type="component" value="Unassembled WGS sequence"/>
</dbReference>
<comment type="caution">
    <text evidence="1">The sequence shown here is derived from an EMBL/GenBank/DDBJ whole genome shotgun (WGS) entry which is preliminary data.</text>
</comment>
<accession>A0A833PDN6</accession>
<name>A0A833PDN6_ACIBZ</name>
<dbReference type="EMBL" id="WNDP01000101">
    <property type="protein sequence ID" value="KAF1021792.1"/>
    <property type="molecule type" value="Genomic_DNA"/>
</dbReference>
<sequence>MAVMPCYTPVEFVLLFGKHQLPVLTPPVTGNNALLQTFALPLPGILYAAISCVENKKLVEKFFWLFKFNLKPFASKSFQPFLATSSSSVFFQEALDL</sequence>
<gene>
    <name evidence="1" type="ORF">GAK29_03320</name>
</gene>
<proteinExistence type="predicted"/>
<organism evidence="1 2">
    <name type="scientific">Acinetobacter bereziniae</name>
    <name type="common">Acinetobacter genomosp. 10</name>
    <dbReference type="NCBI Taxonomy" id="106648"/>
    <lineage>
        <taxon>Bacteria</taxon>
        <taxon>Pseudomonadati</taxon>
        <taxon>Pseudomonadota</taxon>
        <taxon>Gammaproteobacteria</taxon>
        <taxon>Moraxellales</taxon>
        <taxon>Moraxellaceae</taxon>
        <taxon>Acinetobacter</taxon>
    </lineage>
</organism>
<evidence type="ECO:0000313" key="2">
    <source>
        <dbReference type="Proteomes" id="UP000490535"/>
    </source>
</evidence>
<dbReference type="AlphaFoldDB" id="A0A833PDN6"/>
<evidence type="ECO:0000313" key="1">
    <source>
        <dbReference type="EMBL" id="KAF1021792.1"/>
    </source>
</evidence>
<reference evidence="2" key="1">
    <citation type="journal article" date="2020" name="MBio">
        <title>Horizontal gene transfer to a defensive symbiont with a reduced genome amongst a multipartite beetle microbiome.</title>
        <authorList>
            <person name="Waterworth S.C."/>
            <person name="Florez L.V."/>
            <person name="Rees E.R."/>
            <person name="Hertweck C."/>
            <person name="Kaltenpoth M."/>
            <person name="Kwan J.C."/>
        </authorList>
    </citation>
    <scope>NUCLEOTIDE SEQUENCE [LARGE SCALE GENOMIC DNA]</scope>
</reference>
<protein>
    <submittedName>
        <fullName evidence="1">Uncharacterized protein</fullName>
    </submittedName>
</protein>